<accession>A0A9N7TNR8</accession>
<evidence type="ECO:0000313" key="2">
    <source>
        <dbReference type="EMBL" id="CAB1416331.1"/>
    </source>
</evidence>
<feature type="chain" id="PRO_5040247001" evidence="1">
    <location>
        <begin position="26"/>
        <end position="82"/>
    </location>
</feature>
<protein>
    <submittedName>
        <fullName evidence="2">Uncharacterized protein</fullName>
    </submittedName>
</protein>
<proteinExistence type="predicted"/>
<dbReference type="EMBL" id="CADEAL010000202">
    <property type="protein sequence ID" value="CAB1416331.1"/>
    <property type="molecule type" value="Genomic_DNA"/>
</dbReference>
<feature type="signal peptide" evidence="1">
    <location>
        <begin position="1"/>
        <end position="25"/>
    </location>
</feature>
<organism evidence="2 3">
    <name type="scientific">Pleuronectes platessa</name>
    <name type="common">European plaice</name>
    <dbReference type="NCBI Taxonomy" id="8262"/>
    <lineage>
        <taxon>Eukaryota</taxon>
        <taxon>Metazoa</taxon>
        <taxon>Chordata</taxon>
        <taxon>Craniata</taxon>
        <taxon>Vertebrata</taxon>
        <taxon>Euteleostomi</taxon>
        <taxon>Actinopterygii</taxon>
        <taxon>Neopterygii</taxon>
        <taxon>Teleostei</taxon>
        <taxon>Neoteleostei</taxon>
        <taxon>Acanthomorphata</taxon>
        <taxon>Carangaria</taxon>
        <taxon>Pleuronectiformes</taxon>
        <taxon>Pleuronectoidei</taxon>
        <taxon>Pleuronectidae</taxon>
        <taxon>Pleuronectes</taxon>
    </lineage>
</organism>
<dbReference type="Proteomes" id="UP001153269">
    <property type="component" value="Unassembled WGS sequence"/>
</dbReference>
<comment type="caution">
    <text evidence="2">The sequence shown here is derived from an EMBL/GenBank/DDBJ whole genome shotgun (WGS) entry which is preliminary data.</text>
</comment>
<name>A0A9N7TNR8_PLEPL</name>
<evidence type="ECO:0000256" key="1">
    <source>
        <dbReference type="SAM" id="SignalP"/>
    </source>
</evidence>
<evidence type="ECO:0000313" key="3">
    <source>
        <dbReference type="Proteomes" id="UP001153269"/>
    </source>
</evidence>
<dbReference type="AlphaFoldDB" id="A0A9N7TNR8"/>
<reference evidence="2" key="1">
    <citation type="submission" date="2020-03" db="EMBL/GenBank/DDBJ databases">
        <authorList>
            <person name="Weist P."/>
        </authorList>
    </citation>
    <scope>NUCLEOTIDE SEQUENCE</scope>
</reference>
<keyword evidence="3" id="KW-1185">Reference proteome</keyword>
<sequence length="82" mass="8393">MKQPGTALIILFICIVGHLQDPACSSTVGVKSKDLLTQSTSSLPFLLPTYKSSTACVEECLLFPPSSPSPGASKGGGPTQGV</sequence>
<keyword evidence="1" id="KW-0732">Signal</keyword>
<gene>
    <name evidence="2" type="ORF">PLEPLA_LOCUS4122</name>
</gene>